<dbReference type="InterPro" id="IPR044066">
    <property type="entry name" value="TRIAD_supradom"/>
</dbReference>
<evidence type="ECO:0000256" key="7">
    <source>
        <dbReference type="ARBA" id="ARBA00022833"/>
    </source>
</evidence>
<name>A0A0N4TE10_BRUPA</name>
<keyword evidence="7" id="KW-0862">Zinc</keyword>
<keyword evidence="6" id="KW-0833">Ubl conjugation pathway</keyword>
<reference evidence="9" key="1">
    <citation type="submission" date="2017-02" db="UniProtKB">
        <authorList>
            <consortium name="WormBaseParasite"/>
        </authorList>
    </citation>
    <scope>IDENTIFICATION</scope>
</reference>
<keyword evidence="3" id="KW-0479">Metal-binding</keyword>
<accession>A0A0N4TE10</accession>
<dbReference type="Pfam" id="PF22191">
    <property type="entry name" value="IBR_1"/>
    <property type="match status" value="1"/>
</dbReference>
<feature type="domain" description="RING-type" evidence="8">
    <location>
        <begin position="1"/>
        <end position="232"/>
    </location>
</feature>
<dbReference type="CDD" id="cd20354">
    <property type="entry name" value="Rcat_RBR_RNF14"/>
    <property type="match status" value="1"/>
</dbReference>
<dbReference type="SUPFAM" id="SSF57850">
    <property type="entry name" value="RING/U-box"/>
    <property type="match status" value="1"/>
</dbReference>
<dbReference type="PANTHER" id="PTHR11685">
    <property type="entry name" value="RBR FAMILY RING FINGER AND IBR DOMAIN-CONTAINING"/>
    <property type="match status" value="1"/>
</dbReference>
<evidence type="ECO:0000256" key="6">
    <source>
        <dbReference type="ARBA" id="ARBA00022786"/>
    </source>
</evidence>
<dbReference type="STRING" id="6280.A0A0N4TE10"/>
<evidence type="ECO:0000256" key="2">
    <source>
        <dbReference type="ARBA" id="ARBA00022679"/>
    </source>
</evidence>
<dbReference type="PROSITE" id="PS51873">
    <property type="entry name" value="TRIAD"/>
    <property type="match status" value="1"/>
</dbReference>
<dbReference type="GO" id="GO:0004842">
    <property type="term" value="F:ubiquitin-protein transferase activity"/>
    <property type="evidence" value="ECO:0007669"/>
    <property type="project" value="InterPro"/>
</dbReference>
<dbReference type="Gene3D" id="1.20.120.1750">
    <property type="match status" value="1"/>
</dbReference>
<keyword evidence="2" id="KW-0808">Transferase</keyword>
<evidence type="ECO:0000256" key="1">
    <source>
        <dbReference type="ARBA" id="ARBA00004906"/>
    </source>
</evidence>
<keyword evidence="4" id="KW-0677">Repeat</keyword>
<comment type="pathway">
    <text evidence="1">Protein modification; protein ubiquitination.</text>
</comment>
<dbReference type="InterPro" id="IPR031127">
    <property type="entry name" value="E3_UB_ligase_RBR"/>
</dbReference>
<evidence type="ECO:0000256" key="5">
    <source>
        <dbReference type="ARBA" id="ARBA00022771"/>
    </source>
</evidence>
<evidence type="ECO:0000256" key="3">
    <source>
        <dbReference type="ARBA" id="ARBA00022723"/>
    </source>
</evidence>
<proteinExistence type="predicted"/>
<dbReference type="GO" id="GO:0008270">
    <property type="term" value="F:zinc ion binding"/>
    <property type="evidence" value="ECO:0007669"/>
    <property type="project" value="UniProtKB-KW"/>
</dbReference>
<evidence type="ECO:0000313" key="9">
    <source>
        <dbReference type="WBParaSite" id="BPAG_0000644801-mRNA-1"/>
    </source>
</evidence>
<protein>
    <submittedName>
        <fullName evidence="9">RBR-type E3 ubiquitin transferase</fullName>
    </submittedName>
</protein>
<dbReference type="WBParaSite" id="BPAG_0000644801-mRNA-1">
    <property type="protein sequence ID" value="BPAG_0000644801-mRNA-1"/>
    <property type="gene ID" value="BPAG_0000644801"/>
</dbReference>
<dbReference type="AlphaFoldDB" id="A0A0N4TE10"/>
<sequence length="232" mass="26671">LFLLLENIKDVIKNTYWSTKPLPFLFFQIQQLQCLNSGCDSYATQTQIRQVLTDKEFEIYEQRLLEVALDLMSDVVICPRISCQAPVIVDDGENSRYTIAYEFSIMLDLSREFSIMLDFLLVLTEVEVETLTKLSKLLTMSLFFLYIVQEIIPCQVAVATPAQLEEIYKRFGGKKQVEQLLQVLKNEEWIKCNSKACPSCHAKIEKNSGCNKMTCIKCGRSFCWLCGTVLDK</sequence>
<evidence type="ECO:0000256" key="4">
    <source>
        <dbReference type="ARBA" id="ARBA00022737"/>
    </source>
</evidence>
<dbReference type="GO" id="GO:0016567">
    <property type="term" value="P:protein ubiquitination"/>
    <property type="evidence" value="ECO:0007669"/>
    <property type="project" value="InterPro"/>
</dbReference>
<evidence type="ECO:0000259" key="8">
    <source>
        <dbReference type="PROSITE" id="PS51873"/>
    </source>
</evidence>
<dbReference type="InterPro" id="IPR047548">
    <property type="entry name" value="Rcat_RBR_RNF14"/>
</dbReference>
<keyword evidence="5" id="KW-0863">Zinc-finger</keyword>
<organism evidence="9">
    <name type="scientific">Brugia pahangi</name>
    <name type="common">Filarial nematode worm</name>
    <dbReference type="NCBI Taxonomy" id="6280"/>
    <lineage>
        <taxon>Eukaryota</taxon>
        <taxon>Metazoa</taxon>
        <taxon>Ecdysozoa</taxon>
        <taxon>Nematoda</taxon>
        <taxon>Chromadorea</taxon>
        <taxon>Rhabditida</taxon>
        <taxon>Spirurina</taxon>
        <taxon>Spiruromorpha</taxon>
        <taxon>Filarioidea</taxon>
        <taxon>Onchocercidae</taxon>
        <taxon>Brugia</taxon>
    </lineage>
</organism>